<comment type="caution">
    <text evidence="1">The sequence shown here is derived from an EMBL/GenBank/DDBJ whole genome shotgun (WGS) entry which is preliminary data.</text>
</comment>
<organism evidence="1 2">
    <name type="scientific">Variovorax humicola</name>
    <dbReference type="NCBI Taxonomy" id="1769758"/>
    <lineage>
        <taxon>Bacteria</taxon>
        <taxon>Pseudomonadati</taxon>
        <taxon>Pseudomonadota</taxon>
        <taxon>Betaproteobacteria</taxon>
        <taxon>Burkholderiales</taxon>
        <taxon>Comamonadaceae</taxon>
        <taxon>Variovorax</taxon>
    </lineage>
</organism>
<evidence type="ECO:0000313" key="1">
    <source>
        <dbReference type="EMBL" id="MEJ8821561.1"/>
    </source>
</evidence>
<proteinExistence type="predicted"/>
<evidence type="ECO:0008006" key="3">
    <source>
        <dbReference type="Google" id="ProtNLM"/>
    </source>
</evidence>
<evidence type="ECO:0000313" key="2">
    <source>
        <dbReference type="Proteomes" id="UP001363010"/>
    </source>
</evidence>
<dbReference type="RefSeq" id="WP_340362604.1">
    <property type="nucleotide sequence ID" value="NZ_JBBKZV010000002.1"/>
</dbReference>
<reference evidence="1 2" key="1">
    <citation type="submission" date="2024-03" db="EMBL/GenBank/DDBJ databases">
        <title>Novel species of the genus Variovorax.</title>
        <authorList>
            <person name="Liu Q."/>
            <person name="Xin Y.-H."/>
        </authorList>
    </citation>
    <scope>NUCLEOTIDE SEQUENCE [LARGE SCALE GENOMIC DNA]</scope>
    <source>
        <strain evidence="1 2">KACC 18501</strain>
    </source>
</reference>
<keyword evidence="2" id="KW-1185">Reference proteome</keyword>
<protein>
    <recommendedName>
        <fullName evidence="3">Phage terminase small subunit</fullName>
    </recommendedName>
</protein>
<name>A0ABU8VUR9_9BURK</name>
<accession>A0ABU8VUR9</accession>
<sequence length="240" mass="26220">MSNTPDSKPSPNWEQIEADYRAGIKPLRLIAEENGVSHPAIRKRAKRDEWTRDLNAKIHAKADLLVSKASVPSLVSTETERQLVAANASLIAHVRIKHRGFIDRANNLVQVLFGDLECLSSPEGLGLIEVLTEAVNAPADETKDDQKKRRDKQKAAIDRAFALGERADISKKLVDQIVTLVNAERVAYGINDKTEAAEQSTGKVLTDAERASRIATIFAGLRARQAAAQLAEPQTVDDAA</sequence>
<gene>
    <name evidence="1" type="ORF">WKW80_05865</name>
</gene>
<dbReference type="Proteomes" id="UP001363010">
    <property type="component" value="Unassembled WGS sequence"/>
</dbReference>
<dbReference type="EMBL" id="JBBKZV010000002">
    <property type="protein sequence ID" value="MEJ8821561.1"/>
    <property type="molecule type" value="Genomic_DNA"/>
</dbReference>